<keyword evidence="3" id="KW-0687">Ribonucleoprotein</keyword>
<dbReference type="EMBL" id="OX459121">
    <property type="protein sequence ID" value="CAI9101404.1"/>
    <property type="molecule type" value="Genomic_DNA"/>
</dbReference>
<dbReference type="AlphaFoldDB" id="A0AAV1D0F4"/>
<name>A0AAV1D0F4_OLDCO</name>
<dbReference type="HAMAP" id="MF_01310">
    <property type="entry name" value="Ribosomal_uS11"/>
    <property type="match status" value="1"/>
</dbReference>
<dbReference type="SUPFAM" id="SSF53137">
    <property type="entry name" value="Translational machinery components"/>
    <property type="match status" value="1"/>
</dbReference>
<accession>A0AAV1D0F4</accession>
<gene>
    <name evidence="4" type="ORF">OLC1_LOCUS10996</name>
</gene>
<dbReference type="Proteomes" id="UP001161247">
    <property type="component" value="Chromosome 4"/>
</dbReference>
<keyword evidence="5" id="KW-1185">Reference proteome</keyword>
<dbReference type="Pfam" id="PF00411">
    <property type="entry name" value="Ribosomal_S11"/>
    <property type="match status" value="1"/>
</dbReference>
<dbReference type="GO" id="GO:0005840">
    <property type="term" value="C:ribosome"/>
    <property type="evidence" value="ECO:0007669"/>
    <property type="project" value="UniProtKB-KW"/>
</dbReference>
<organism evidence="4 5">
    <name type="scientific">Oldenlandia corymbosa var. corymbosa</name>
    <dbReference type="NCBI Taxonomy" id="529605"/>
    <lineage>
        <taxon>Eukaryota</taxon>
        <taxon>Viridiplantae</taxon>
        <taxon>Streptophyta</taxon>
        <taxon>Embryophyta</taxon>
        <taxon>Tracheophyta</taxon>
        <taxon>Spermatophyta</taxon>
        <taxon>Magnoliopsida</taxon>
        <taxon>eudicotyledons</taxon>
        <taxon>Gunneridae</taxon>
        <taxon>Pentapetalae</taxon>
        <taxon>asterids</taxon>
        <taxon>lamiids</taxon>
        <taxon>Gentianales</taxon>
        <taxon>Rubiaceae</taxon>
        <taxon>Rubioideae</taxon>
        <taxon>Spermacoceae</taxon>
        <taxon>Hedyotis-Oldenlandia complex</taxon>
        <taxon>Oldenlandia</taxon>
    </lineage>
</organism>
<dbReference type="InterPro" id="IPR036967">
    <property type="entry name" value="Ribosomal_uS11_sf"/>
</dbReference>
<sequence>MAGTIRNRATFATGLWKNLARSAPSSSPVIPAAAAADSVARRALTTGSLAGDGWMQTAQRVYKSKLPSWGSFCSSNVENLSRKLACMEVKQNLSSPCCLSFRRFFHFGNVDQGETSRPMDFVRGIMEEGGNGRFGRFQQSQSEQNADILRITMLRNNTFVAITDSKGQKKPGVCASAGTVPDKGGKDSRISAEAACEYVGREAKKAGVKTVVVKVSGFTHFKRKRQAIMAFREGYTFGRGDQTPIIFIEDKTRQAHNGCRKPKKRRI</sequence>
<comment type="similarity">
    <text evidence="1">Belongs to the universal ribosomal protein uS11 family.</text>
</comment>
<reference evidence="4" key="1">
    <citation type="submission" date="2023-03" db="EMBL/GenBank/DDBJ databases">
        <authorList>
            <person name="Julca I."/>
        </authorList>
    </citation>
    <scope>NUCLEOTIDE SEQUENCE</scope>
</reference>
<evidence type="ECO:0000313" key="5">
    <source>
        <dbReference type="Proteomes" id="UP001161247"/>
    </source>
</evidence>
<dbReference type="Gene3D" id="3.30.420.80">
    <property type="entry name" value="Ribosomal protein S11"/>
    <property type="match status" value="1"/>
</dbReference>
<dbReference type="GO" id="GO:0006412">
    <property type="term" value="P:translation"/>
    <property type="evidence" value="ECO:0007669"/>
    <property type="project" value="InterPro"/>
</dbReference>
<protein>
    <submittedName>
        <fullName evidence="4">OLC1v1038719C1</fullName>
    </submittedName>
</protein>
<dbReference type="PANTHER" id="PTHR11759">
    <property type="entry name" value="40S RIBOSOMAL PROTEIN S14/30S RIBOSOMAL PROTEIN S11"/>
    <property type="match status" value="1"/>
</dbReference>
<dbReference type="GO" id="GO:1990904">
    <property type="term" value="C:ribonucleoprotein complex"/>
    <property type="evidence" value="ECO:0007669"/>
    <property type="project" value="UniProtKB-KW"/>
</dbReference>
<dbReference type="InterPro" id="IPR001971">
    <property type="entry name" value="Ribosomal_uS11"/>
</dbReference>
<dbReference type="GO" id="GO:0003735">
    <property type="term" value="F:structural constituent of ribosome"/>
    <property type="evidence" value="ECO:0007669"/>
    <property type="project" value="InterPro"/>
</dbReference>
<evidence type="ECO:0000256" key="2">
    <source>
        <dbReference type="ARBA" id="ARBA00022980"/>
    </source>
</evidence>
<keyword evidence="2" id="KW-0689">Ribosomal protein</keyword>
<proteinExistence type="inferred from homology"/>
<evidence type="ECO:0000256" key="1">
    <source>
        <dbReference type="ARBA" id="ARBA00006194"/>
    </source>
</evidence>
<evidence type="ECO:0000313" key="4">
    <source>
        <dbReference type="EMBL" id="CAI9101404.1"/>
    </source>
</evidence>
<evidence type="ECO:0000256" key="3">
    <source>
        <dbReference type="ARBA" id="ARBA00023274"/>
    </source>
</evidence>